<evidence type="ECO:0000313" key="4">
    <source>
        <dbReference type="Proteomes" id="UP000298412"/>
    </source>
</evidence>
<dbReference type="SUPFAM" id="SSF54909">
    <property type="entry name" value="Dimeric alpha+beta barrel"/>
    <property type="match status" value="1"/>
</dbReference>
<evidence type="ECO:0000313" key="3">
    <source>
        <dbReference type="EMBL" id="TFC17634.1"/>
    </source>
</evidence>
<evidence type="ECO:0000259" key="2">
    <source>
        <dbReference type="Pfam" id="PF03795"/>
    </source>
</evidence>
<comment type="similarity">
    <text evidence="1">Belongs to the YciI family.</text>
</comment>
<dbReference type="InterPro" id="IPR011008">
    <property type="entry name" value="Dimeric_a/b-barrel"/>
</dbReference>
<reference evidence="3 4" key="1">
    <citation type="submission" date="2019-03" db="EMBL/GenBank/DDBJ databases">
        <title>Genomics of glacier-inhabiting Cryobacterium strains.</title>
        <authorList>
            <person name="Liu Q."/>
            <person name="Xin Y.-H."/>
        </authorList>
    </citation>
    <scope>NUCLEOTIDE SEQUENCE [LARGE SCALE GENOMIC DNA]</scope>
    <source>
        <strain evidence="3 4">MDT1-3</strain>
    </source>
</reference>
<dbReference type="Proteomes" id="UP000298412">
    <property type="component" value="Unassembled WGS sequence"/>
</dbReference>
<name>A0A4R8WW07_9MICO</name>
<dbReference type="Pfam" id="PF03795">
    <property type="entry name" value="YCII"/>
    <property type="match status" value="1"/>
</dbReference>
<dbReference type="EMBL" id="SOFP01000029">
    <property type="protein sequence ID" value="TFC17634.1"/>
    <property type="molecule type" value="Genomic_DNA"/>
</dbReference>
<evidence type="ECO:0000256" key="1">
    <source>
        <dbReference type="ARBA" id="ARBA00007689"/>
    </source>
</evidence>
<dbReference type="OrthoDB" id="3631099at2"/>
<gene>
    <name evidence="3" type="ORF">E3O19_05780</name>
</gene>
<organism evidence="3 4">
    <name type="scientific">Cryobacterium algoritolerans</name>
    <dbReference type="NCBI Taxonomy" id="1259184"/>
    <lineage>
        <taxon>Bacteria</taxon>
        <taxon>Bacillati</taxon>
        <taxon>Actinomycetota</taxon>
        <taxon>Actinomycetes</taxon>
        <taxon>Micrococcales</taxon>
        <taxon>Microbacteriaceae</taxon>
        <taxon>Cryobacterium</taxon>
    </lineage>
</organism>
<dbReference type="InterPro" id="IPR005545">
    <property type="entry name" value="YCII"/>
</dbReference>
<dbReference type="AlphaFoldDB" id="A0A4R8WW07"/>
<sequence length="107" mass="11118">MSKFIYIYKGPATPTDQFTPEQGEKETAAWGAWMGRIGSALVEGGAPFAGGTALVDDGSTAAAADLTGYSVVEAASLDEAKALAEGHPFLSEGKGRFSLQIFELGQM</sequence>
<keyword evidence="4" id="KW-1185">Reference proteome</keyword>
<accession>A0A4R8WW07</accession>
<protein>
    <recommendedName>
        <fullName evidence="2">YCII-related domain-containing protein</fullName>
    </recommendedName>
</protein>
<dbReference type="Gene3D" id="3.30.70.1060">
    <property type="entry name" value="Dimeric alpha+beta barrel"/>
    <property type="match status" value="1"/>
</dbReference>
<proteinExistence type="inferred from homology"/>
<comment type="caution">
    <text evidence="3">The sequence shown here is derived from an EMBL/GenBank/DDBJ whole genome shotgun (WGS) entry which is preliminary data.</text>
</comment>
<dbReference type="RefSeq" id="WP_134566057.1">
    <property type="nucleotide sequence ID" value="NZ_SOFP01000029.1"/>
</dbReference>
<feature type="domain" description="YCII-related" evidence="2">
    <location>
        <begin position="14"/>
        <end position="93"/>
    </location>
</feature>